<dbReference type="Gene3D" id="3.40.50.300">
    <property type="entry name" value="P-loop containing nucleotide triphosphate hydrolases"/>
    <property type="match status" value="1"/>
</dbReference>
<dbReference type="InterPro" id="IPR035412">
    <property type="entry name" value="Terminase_L_N"/>
</dbReference>
<dbReference type="InterPro" id="IPR027417">
    <property type="entry name" value="P-loop_NTPase"/>
</dbReference>
<dbReference type="EMBL" id="CP120370">
    <property type="protein sequence ID" value="WEX81240.1"/>
    <property type="molecule type" value="Genomic_DNA"/>
</dbReference>
<gene>
    <name evidence="2" type="ORF">PYH38_000632</name>
</gene>
<dbReference type="RefSeq" id="WP_280731980.1">
    <property type="nucleotide sequence ID" value="NZ_CP120367.1"/>
</dbReference>
<keyword evidence="3" id="KW-1185">Reference proteome</keyword>
<accession>A0ABY8CRH1</accession>
<evidence type="ECO:0000259" key="1">
    <source>
        <dbReference type="Pfam" id="PF04466"/>
    </source>
</evidence>
<dbReference type="Proteomes" id="UP001235547">
    <property type="component" value="Chromosome 2"/>
</dbReference>
<proteinExistence type="predicted"/>
<evidence type="ECO:0000313" key="3">
    <source>
        <dbReference type="Proteomes" id="UP001235547"/>
    </source>
</evidence>
<feature type="domain" description="Phage terminase large subunit N-terminal" evidence="1">
    <location>
        <begin position="12"/>
        <end position="70"/>
    </location>
</feature>
<dbReference type="Pfam" id="PF04466">
    <property type="entry name" value="Terminase_3"/>
    <property type="match status" value="1"/>
</dbReference>
<protein>
    <submittedName>
        <fullName evidence="2">Phage terminase large subunit</fullName>
    </submittedName>
</protein>
<evidence type="ECO:0000313" key="2">
    <source>
        <dbReference type="EMBL" id="WEX81240.1"/>
    </source>
</evidence>
<sequence>MGRISVLDHLQPQLTTDLVYRRFVTNTPPDTIKRQINYYENPFLSSTILKVIEAKRKEDEDEYRHIYLGEPLER</sequence>
<reference evidence="2 3" key="1">
    <citation type="submission" date="2023-03" db="EMBL/GenBank/DDBJ databases">
        <authorList>
            <person name="Kaur S."/>
            <person name="Espinosa-Saiz D."/>
            <person name="Velazquez E."/>
            <person name="Menendez E."/>
            <person name="diCenzo G.C."/>
        </authorList>
    </citation>
    <scope>NUCLEOTIDE SEQUENCE [LARGE SCALE GENOMIC DNA]</scope>
    <source>
        <strain evidence="2 3">LMG 27395</strain>
    </source>
</reference>
<organism evidence="2 3">
    <name type="scientific">Sinorhizobium numidicum</name>
    <dbReference type="NCBI Taxonomy" id="680248"/>
    <lineage>
        <taxon>Bacteria</taxon>
        <taxon>Pseudomonadati</taxon>
        <taxon>Pseudomonadota</taxon>
        <taxon>Alphaproteobacteria</taxon>
        <taxon>Hyphomicrobiales</taxon>
        <taxon>Rhizobiaceae</taxon>
        <taxon>Sinorhizobium/Ensifer group</taxon>
        <taxon>Sinorhizobium</taxon>
    </lineage>
</organism>
<name>A0ABY8CRH1_9HYPH</name>